<dbReference type="RefSeq" id="WP_062593794.1">
    <property type="nucleotide sequence ID" value="NZ_LQZQ01000050.1"/>
</dbReference>
<evidence type="ECO:0000313" key="1">
    <source>
        <dbReference type="EMBL" id="KYG71759.1"/>
    </source>
</evidence>
<name>A0A150WZ50_ROSEK</name>
<gene>
    <name evidence="1" type="ORF">MB14_10615</name>
</gene>
<keyword evidence="2" id="KW-1185">Reference proteome</keyword>
<evidence type="ECO:0000313" key="2">
    <source>
        <dbReference type="Proteomes" id="UP000075583"/>
    </source>
</evidence>
<proteinExistence type="predicted"/>
<dbReference type="Proteomes" id="UP000075583">
    <property type="component" value="Unassembled WGS sequence"/>
</dbReference>
<accession>A0A150WZ50</accession>
<protein>
    <submittedName>
        <fullName evidence="1">Uncharacterized protein</fullName>
    </submittedName>
</protein>
<comment type="caution">
    <text evidence="1">The sequence shown here is derived from an EMBL/GenBank/DDBJ whole genome shotgun (WGS) entry which is preliminary data.</text>
</comment>
<sequence>MKKKIELFKEKGDFCVKHEEGVMKSMTFITSRFNAVMFIIEDVQGVDVVYHGDGELIEAFCLPSAGGSNGVLTLESSGPFKIISLG</sequence>
<dbReference type="EMBL" id="LQZQ01000050">
    <property type="protein sequence ID" value="KYG71759.1"/>
    <property type="molecule type" value="Genomic_DNA"/>
</dbReference>
<organism evidence="1 2">
    <name type="scientific">Roseivirga ehrenbergii (strain DSM 102268 / JCM 13514 / KCTC 12282 / NCIMB 14502 / KMM 6017)</name>
    <dbReference type="NCBI Taxonomy" id="279360"/>
    <lineage>
        <taxon>Bacteria</taxon>
        <taxon>Pseudomonadati</taxon>
        <taxon>Bacteroidota</taxon>
        <taxon>Cytophagia</taxon>
        <taxon>Cytophagales</taxon>
        <taxon>Roseivirgaceae</taxon>
        <taxon>Roseivirga</taxon>
    </lineage>
</organism>
<reference evidence="1" key="1">
    <citation type="submission" date="2016-01" db="EMBL/GenBank/DDBJ databases">
        <title>Genome sequencing of Roseivirga ehrenbergii KMM 6017.</title>
        <authorList>
            <person name="Selvaratnam C."/>
            <person name="Thevarajoo S."/>
            <person name="Goh K.M."/>
            <person name="Ee R."/>
            <person name="Chan K.-G."/>
            <person name="Chong C.S."/>
        </authorList>
    </citation>
    <scope>NUCLEOTIDE SEQUENCE [LARGE SCALE GENOMIC DNA]</scope>
    <source>
        <strain evidence="1">KMM 6017</strain>
    </source>
</reference>
<dbReference type="AlphaFoldDB" id="A0A150WZ50"/>